<gene>
    <name evidence="11" type="ORF">RDWZM_002212</name>
</gene>
<dbReference type="OMA" id="FKTFMWL"/>
<evidence type="ECO:0000256" key="3">
    <source>
        <dbReference type="ARBA" id="ARBA00022787"/>
    </source>
</evidence>
<keyword evidence="6 9" id="KW-0496">Mitochondrion</keyword>
<accession>A0A9Q0MFZ6</accession>
<evidence type="ECO:0000256" key="1">
    <source>
        <dbReference type="ARBA" id="ARBA00009806"/>
    </source>
</evidence>
<keyword evidence="4 9" id="KW-1133">Transmembrane helix</keyword>
<feature type="domain" description="Mff-like" evidence="10">
    <location>
        <begin position="17"/>
        <end position="122"/>
    </location>
</feature>
<evidence type="ECO:0000256" key="8">
    <source>
        <dbReference type="ARBA" id="ARBA00023140"/>
    </source>
</evidence>
<evidence type="ECO:0000256" key="4">
    <source>
        <dbReference type="ARBA" id="ARBA00022989"/>
    </source>
</evidence>
<dbReference type="InterPro" id="IPR039433">
    <property type="entry name" value="Mff-like_dom"/>
</dbReference>
<dbReference type="EMBL" id="JAPWDV010000001">
    <property type="protein sequence ID" value="KAJ6223667.1"/>
    <property type="molecule type" value="Genomic_DNA"/>
</dbReference>
<dbReference type="InterPro" id="IPR008518">
    <property type="entry name" value="Mff/Tango-11"/>
</dbReference>
<comment type="function">
    <text evidence="9">Plays a role in mitochondrial and peroxisomal fission. Promotes the recruitment and association of the fission mediator dynamin-related protein 1 (DNM1L) to the mitochondrial surface.</text>
</comment>
<organism evidence="11 12">
    <name type="scientific">Blomia tropicalis</name>
    <name type="common">Mite</name>
    <dbReference type="NCBI Taxonomy" id="40697"/>
    <lineage>
        <taxon>Eukaryota</taxon>
        <taxon>Metazoa</taxon>
        <taxon>Ecdysozoa</taxon>
        <taxon>Arthropoda</taxon>
        <taxon>Chelicerata</taxon>
        <taxon>Arachnida</taxon>
        <taxon>Acari</taxon>
        <taxon>Acariformes</taxon>
        <taxon>Sarcoptiformes</taxon>
        <taxon>Astigmata</taxon>
        <taxon>Glycyphagoidea</taxon>
        <taxon>Echimyopodidae</taxon>
        <taxon>Blomia</taxon>
    </lineage>
</organism>
<keyword evidence="5" id="KW-0175">Coiled coil</keyword>
<dbReference type="GO" id="GO:0005741">
    <property type="term" value="C:mitochondrial outer membrane"/>
    <property type="evidence" value="ECO:0007669"/>
    <property type="project" value="UniProtKB-SubCell"/>
</dbReference>
<sequence length="224" mass="26165">MSNDNMLPESSTTINSYFDPDFSVDINNKMRVPEKIKLSNNHSSSDVLEDPAIVAVKKVNDNSEWMRVPERICVVGGETHISTRQPPPEMKLEHTFLGKPSTEYDKMVQLTTPPRTLRIEDTTPTFDEPLNKLDKALKSVDRTMNRSFDSRMNDSLMEFEDSEMTSHNYIQIRRRFVQISQRLDTLEIESSRRSKRDMILYTIGFLYILFRGVNWFSGRNEFRL</sequence>
<dbReference type="Proteomes" id="UP001142055">
    <property type="component" value="Chromosome 1"/>
</dbReference>
<dbReference type="AlphaFoldDB" id="A0A9Q0MFZ6"/>
<evidence type="ECO:0000313" key="12">
    <source>
        <dbReference type="Proteomes" id="UP001142055"/>
    </source>
</evidence>
<protein>
    <recommendedName>
        <fullName evidence="9">Mitochondrial fission factor</fullName>
    </recommendedName>
</protein>
<name>A0A9Q0MFZ6_BLOTA</name>
<dbReference type="GO" id="GO:0090141">
    <property type="term" value="P:positive regulation of mitochondrial fission"/>
    <property type="evidence" value="ECO:0007669"/>
    <property type="project" value="UniProtKB-UniRule"/>
</dbReference>
<dbReference type="GO" id="GO:0005777">
    <property type="term" value="C:peroxisome"/>
    <property type="evidence" value="ECO:0007669"/>
    <property type="project" value="UniProtKB-SubCell"/>
</dbReference>
<proteinExistence type="inferred from homology"/>
<keyword evidence="3 9" id="KW-1000">Mitochondrion outer membrane</keyword>
<evidence type="ECO:0000256" key="9">
    <source>
        <dbReference type="RuleBase" id="RU368040"/>
    </source>
</evidence>
<dbReference type="GO" id="GO:0090314">
    <property type="term" value="P:positive regulation of protein targeting to membrane"/>
    <property type="evidence" value="ECO:0007669"/>
    <property type="project" value="UniProtKB-UniRule"/>
</dbReference>
<feature type="domain" description="Mff-like" evidence="10">
    <location>
        <begin position="143"/>
        <end position="217"/>
    </location>
</feature>
<evidence type="ECO:0000256" key="5">
    <source>
        <dbReference type="ARBA" id="ARBA00023054"/>
    </source>
</evidence>
<keyword evidence="8 9" id="KW-0576">Peroxisome</keyword>
<evidence type="ECO:0000256" key="6">
    <source>
        <dbReference type="ARBA" id="ARBA00023128"/>
    </source>
</evidence>
<keyword evidence="12" id="KW-1185">Reference proteome</keyword>
<evidence type="ECO:0000259" key="10">
    <source>
        <dbReference type="Pfam" id="PF05644"/>
    </source>
</evidence>
<dbReference type="GO" id="GO:0000266">
    <property type="term" value="P:mitochondrial fission"/>
    <property type="evidence" value="ECO:0007669"/>
    <property type="project" value="UniProtKB-UniRule"/>
</dbReference>
<dbReference type="PANTHER" id="PTHR16501">
    <property type="entry name" value="TRANSPORT AND GOLGI ORGANIZATION PROTEIN 11"/>
    <property type="match status" value="1"/>
</dbReference>
<dbReference type="PANTHER" id="PTHR16501:SF6">
    <property type="entry name" value="TRANSPORT AND GOLGI ORGANIZATION PROTEIN 11"/>
    <property type="match status" value="1"/>
</dbReference>
<feature type="transmembrane region" description="Helical" evidence="9">
    <location>
        <begin position="198"/>
        <end position="217"/>
    </location>
</feature>
<evidence type="ECO:0000256" key="2">
    <source>
        <dbReference type="ARBA" id="ARBA00022692"/>
    </source>
</evidence>
<comment type="subcellular location">
    <subcellularLocation>
        <location evidence="9">Mitochondrion outer membrane</location>
        <topology evidence="9">Single-pass type IV membrane protein</topology>
    </subcellularLocation>
    <subcellularLocation>
        <location evidence="9">Peroxisome</location>
    </subcellularLocation>
</comment>
<keyword evidence="2 9" id="KW-0812">Transmembrane</keyword>
<evidence type="ECO:0000256" key="7">
    <source>
        <dbReference type="ARBA" id="ARBA00023136"/>
    </source>
</evidence>
<comment type="caution">
    <text evidence="11">The sequence shown here is derived from an EMBL/GenBank/DDBJ whole genome shotgun (WGS) entry which is preliminary data.</text>
</comment>
<keyword evidence="7 9" id="KW-0472">Membrane</keyword>
<evidence type="ECO:0000313" key="11">
    <source>
        <dbReference type="EMBL" id="KAJ6223667.1"/>
    </source>
</evidence>
<comment type="similarity">
    <text evidence="1 9">Belongs to the Tango11 family.</text>
</comment>
<reference evidence="11" key="1">
    <citation type="submission" date="2022-12" db="EMBL/GenBank/DDBJ databases">
        <title>Genome assemblies of Blomia tropicalis.</title>
        <authorList>
            <person name="Cui Y."/>
        </authorList>
    </citation>
    <scope>NUCLEOTIDE SEQUENCE</scope>
    <source>
        <tissue evidence="11">Adult mites</tissue>
    </source>
</reference>
<dbReference type="Pfam" id="PF05644">
    <property type="entry name" value="Miff"/>
    <property type="match status" value="2"/>
</dbReference>